<accession>A0ABT5NWM8</accession>
<dbReference type="InterPro" id="IPR023614">
    <property type="entry name" value="Porin_dom_sf"/>
</dbReference>
<dbReference type="RefSeq" id="WP_273912157.1">
    <property type="nucleotide sequence ID" value="NZ_JAMDGX010000050.1"/>
</dbReference>
<keyword evidence="7" id="KW-1185">Reference proteome</keyword>
<evidence type="ECO:0000256" key="4">
    <source>
        <dbReference type="SAM" id="MobiDB-lite"/>
    </source>
</evidence>
<dbReference type="InterPro" id="IPR005318">
    <property type="entry name" value="OM_porin_bac"/>
</dbReference>
<gene>
    <name evidence="6" type="ORF">M5G11_18840</name>
</gene>
<dbReference type="Gene3D" id="2.40.160.10">
    <property type="entry name" value="Porin"/>
    <property type="match status" value="1"/>
</dbReference>
<dbReference type="PANTHER" id="PTHR34596:SF2">
    <property type="entry name" value="CHITOPORIN"/>
    <property type="match status" value="1"/>
</dbReference>
<feature type="region of interest" description="Disordered" evidence="4">
    <location>
        <begin position="103"/>
        <end position="129"/>
    </location>
</feature>
<comment type="caution">
    <text evidence="6">The sequence shown here is derived from an EMBL/GenBank/DDBJ whole genome shotgun (WGS) entry which is preliminary data.</text>
</comment>
<name>A0ABT5NWM8_9PSED</name>
<keyword evidence="3 5" id="KW-0732">Signal</keyword>
<dbReference type="EMBL" id="JAMDGY010000060">
    <property type="protein sequence ID" value="MDD0992590.1"/>
    <property type="molecule type" value="Genomic_DNA"/>
</dbReference>
<dbReference type="Pfam" id="PF03573">
    <property type="entry name" value="OprD"/>
    <property type="match status" value="1"/>
</dbReference>
<evidence type="ECO:0000256" key="1">
    <source>
        <dbReference type="ARBA" id="ARBA00009075"/>
    </source>
</evidence>
<evidence type="ECO:0000256" key="5">
    <source>
        <dbReference type="SAM" id="SignalP"/>
    </source>
</evidence>
<evidence type="ECO:0000313" key="7">
    <source>
        <dbReference type="Proteomes" id="UP001148203"/>
    </source>
</evidence>
<feature type="signal peptide" evidence="5">
    <location>
        <begin position="1"/>
        <end position="23"/>
    </location>
</feature>
<dbReference type="PANTHER" id="PTHR34596">
    <property type="entry name" value="CHITOPORIN"/>
    <property type="match status" value="1"/>
</dbReference>
<evidence type="ECO:0000313" key="6">
    <source>
        <dbReference type="EMBL" id="MDD0992590.1"/>
    </source>
</evidence>
<evidence type="ECO:0000256" key="2">
    <source>
        <dbReference type="ARBA" id="ARBA00022448"/>
    </source>
</evidence>
<keyword evidence="2" id="KW-0813">Transport</keyword>
<sequence length="435" mass="47577">MRVMKWSMIALAVAAGTSQMAIASEQSESKGFVEDSTFKIFNRALYMNRDARNGAAFNNTKAGLRNSYFEEFGLGTRLLFSSGFTEGTVGFGVDAHTLSSTKLDSGRGRTRGADQFATNSEGRPEDTQSEMGGAIKLRLSNTVLKYGNQMTSSPVFATDDSRILPEVATGTLITSNEIEGLELSAGRFTAMNSQVQTGRDSLTQSGESLKSANIAGASYKFSENLSAAIHASDVEDFWKKQYVNVNWALPLSDEQGLVFDFNAYRSKDDGKKLAGDLDNKVWSLSAAYTLGAHTFTLGHQRSTGPTGYNYGIDGGGTVFLANSVQISDFVGPNERSWQGRYDLNMASYGVPGLSFMTRYITGDNIQLRDDEGGNKEGKEHEWNVEAKYVLQEGPAKDLSFRVRHSINRANSVENAANYNDFTDTRLIVEYPLSIL</sequence>
<evidence type="ECO:0000256" key="3">
    <source>
        <dbReference type="ARBA" id="ARBA00022729"/>
    </source>
</evidence>
<feature type="chain" id="PRO_5046547948" evidence="5">
    <location>
        <begin position="24"/>
        <end position="435"/>
    </location>
</feature>
<dbReference type="Proteomes" id="UP001148203">
    <property type="component" value="Unassembled WGS sequence"/>
</dbReference>
<organism evidence="6 7">
    <name type="scientific">Pseudomonas fontis</name>
    <dbReference type="NCBI Taxonomy" id="2942633"/>
    <lineage>
        <taxon>Bacteria</taxon>
        <taxon>Pseudomonadati</taxon>
        <taxon>Pseudomonadota</taxon>
        <taxon>Gammaproteobacteria</taxon>
        <taxon>Pseudomonadales</taxon>
        <taxon>Pseudomonadaceae</taxon>
        <taxon>Pseudomonas</taxon>
    </lineage>
</organism>
<comment type="similarity">
    <text evidence="1">Belongs to the outer membrane porin (Opr) (TC 1.B.25) family.</text>
</comment>
<protein>
    <submittedName>
        <fullName evidence="6">OprD family porin</fullName>
    </submittedName>
</protein>
<proteinExistence type="inferred from homology"/>
<reference evidence="6 7" key="1">
    <citation type="submission" date="2022-05" db="EMBL/GenBank/DDBJ databases">
        <title>Novel Pseudomonas spp. Isolated from a Rainbow Trout Aquaculture Facility.</title>
        <authorList>
            <person name="Testerman T."/>
            <person name="Graf J."/>
        </authorList>
    </citation>
    <scope>NUCLEOTIDE SEQUENCE [LARGE SCALE GENOMIC DNA]</scope>
    <source>
        <strain evidence="6 7">ID681</strain>
    </source>
</reference>